<dbReference type="InterPro" id="IPR029017">
    <property type="entry name" value="Enolase-like_N"/>
</dbReference>
<dbReference type="SFLD" id="SFLDS00001">
    <property type="entry name" value="Enolase"/>
    <property type="match status" value="1"/>
</dbReference>
<evidence type="ECO:0000256" key="1">
    <source>
        <dbReference type="ARBA" id="ARBA00022723"/>
    </source>
</evidence>
<evidence type="ECO:0000313" key="4">
    <source>
        <dbReference type="Proteomes" id="UP000541425"/>
    </source>
</evidence>
<dbReference type="InterPro" id="IPR000873">
    <property type="entry name" value="AMP-dep_synth/lig_dom"/>
</dbReference>
<comment type="caution">
    <text evidence="3">The sequence shown here is derived from an EMBL/GenBank/DDBJ whole genome shotgun (WGS) entry which is preliminary data.</text>
</comment>
<dbReference type="SFLD" id="SFLDF00009">
    <property type="entry name" value="o-succinylbenzoate_synthase"/>
    <property type="match status" value="1"/>
</dbReference>
<dbReference type="GO" id="GO:0046872">
    <property type="term" value="F:metal ion binding"/>
    <property type="evidence" value="ECO:0007669"/>
    <property type="project" value="UniProtKB-KW"/>
</dbReference>
<gene>
    <name evidence="3" type="ORF">FHS60_001255</name>
</gene>
<dbReference type="InterPro" id="IPR025110">
    <property type="entry name" value="AMP-bd_C"/>
</dbReference>
<dbReference type="Proteomes" id="UP000541425">
    <property type="component" value="Unassembled WGS sequence"/>
</dbReference>
<proteinExistence type="predicted"/>
<dbReference type="SMART" id="SM00922">
    <property type="entry name" value="MR_MLE"/>
    <property type="match status" value="1"/>
</dbReference>
<dbReference type="SUPFAM" id="SSF56801">
    <property type="entry name" value="Acetyl-CoA synthetase-like"/>
    <property type="match status" value="1"/>
</dbReference>
<dbReference type="Gene3D" id="3.40.50.12780">
    <property type="entry name" value="N-terminal domain of ligase-like"/>
    <property type="match status" value="1"/>
</dbReference>
<dbReference type="InterPro" id="IPR036849">
    <property type="entry name" value="Enolase-like_C_sf"/>
</dbReference>
<dbReference type="Gene3D" id="3.30.300.30">
    <property type="match status" value="1"/>
</dbReference>
<dbReference type="Pfam" id="PF13378">
    <property type="entry name" value="MR_MLE_C"/>
    <property type="match status" value="1"/>
</dbReference>
<dbReference type="PROSITE" id="PS00909">
    <property type="entry name" value="MR_MLE_2"/>
    <property type="match status" value="1"/>
</dbReference>
<keyword evidence="1" id="KW-0479">Metal-binding</keyword>
<dbReference type="SUPFAM" id="SSF51604">
    <property type="entry name" value="Enolase C-terminal domain-like"/>
    <property type="match status" value="1"/>
</dbReference>
<dbReference type="EMBL" id="JACICA010000005">
    <property type="protein sequence ID" value="MBB3702786.1"/>
    <property type="molecule type" value="Genomic_DNA"/>
</dbReference>
<sequence length="680" mass="76444">MNIRIIPRTLCFKQPAGTSRGVYKERKVWYLELTYEVEGRVARGLGECAPLHDLSCDYNGDYEATLRRICREVVAAGRLDMEALRPYPSILFGLETAFRSAKASLTGHYLQLYDTPFTRGAEGLPINGLVWMGSHDEMMERMEAKLREGFRCVKLKIGAIDFESEQNLIRRLRARFSPETVELRVDANGGFSVDEAPRRLEKLSRYHIHSIEQPIRQNQWEEMAALCRNTPLPIALDEELIGNNDRVMRQRLLDEIRPQYIVLKPSLHGGFSGCEEWMMEADKCGVGYWVTSALESNVGLNALAQWVSQLPPMPVRHQGLGTGQLFTNNFEATTLQIRGERLWMEDFGTKAFRKQVDEFRHEWESAAPTLEVKTSGSTGRPKLLRVEKERMRHSADMTCRFLDLKEGDTALLCMPLDYIAGKMVCVRAFTHGLRLVVVKPSAHPFETLTTAPTFAAMTPMQVFETLQVPRERALLREVGQLIIGGGSISGALAEELRDFPHPVWSTYGMTETLSHVALRRLNGPAADERYKPLDGVALSLTPDGCLRIDAPAVCPTPLETNDRAELFPDGTFHILGRKDNVICSGGIKWQTEEIERRLAALEVPFQITAVPDEKYGEAVTLLYAGEADEAAVARYCREHLGRYECPRHYVRVERLPLTATGKPARAEARALAASALGKKV</sequence>
<evidence type="ECO:0000313" key="3">
    <source>
        <dbReference type="EMBL" id="MBB3702786.1"/>
    </source>
</evidence>
<dbReference type="SFLD" id="SFLDG00180">
    <property type="entry name" value="muconate_cycloisomerase"/>
    <property type="match status" value="1"/>
</dbReference>
<dbReference type="Gene3D" id="3.20.20.120">
    <property type="entry name" value="Enolase-like C-terminal domain"/>
    <property type="match status" value="1"/>
</dbReference>
<feature type="domain" description="Mandelate racemase/muconate lactonizing enzyme C-terminal" evidence="2">
    <location>
        <begin position="135"/>
        <end position="233"/>
    </location>
</feature>
<organism evidence="3 4">
    <name type="scientific">Alloprevotella rava</name>
    <dbReference type="NCBI Taxonomy" id="671218"/>
    <lineage>
        <taxon>Bacteria</taxon>
        <taxon>Pseudomonadati</taxon>
        <taxon>Bacteroidota</taxon>
        <taxon>Bacteroidia</taxon>
        <taxon>Bacteroidales</taxon>
        <taxon>Prevotellaceae</taxon>
        <taxon>Alloprevotella</taxon>
    </lineage>
</organism>
<dbReference type="GO" id="GO:0009063">
    <property type="term" value="P:amino acid catabolic process"/>
    <property type="evidence" value="ECO:0007669"/>
    <property type="project" value="InterPro"/>
</dbReference>
<dbReference type="InterPro" id="IPR029065">
    <property type="entry name" value="Enolase_C-like"/>
</dbReference>
<evidence type="ECO:0000259" key="2">
    <source>
        <dbReference type="SMART" id="SM00922"/>
    </source>
</evidence>
<dbReference type="InterPro" id="IPR018110">
    <property type="entry name" value="Mandel_Rmase/mucon_lact_enz_CS"/>
</dbReference>
<protein>
    <submittedName>
        <fullName evidence="3">O-succinylbenzoate synthase</fullName>
    </submittedName>
</protein>
<dbReference type="Gene3D" id="3.30.390.10">
    <property type="entry name" value="Enolase-like, N-terminal domain"/>
    <property type="match status" value="1"/>
</dbReference>
<dbReference type="InterPro" id="IPR042099">
    <property type="entry name" value="ANL_N_sf"/>
</dbReference>
<dbReference type="PANTHER" id="PTHR48073:SF2">
    <property type="entry name" value="O-SUCCINYLBENZOATE SYNTHASE"/>
    <property type="match status" value="1"/>
</dbReference>
<name>A0A7W5UK26_9BACT</name>
<dbReference type="Pfam" id="PF00501">
    <property type="entry name" value="AMP-binding"/>
    <property type="match status" value="1"/>
</dbReference>
<accession>A0A7W5UK26</accession>
<dbReference type="InterPro" id="IPR045851">
    <property type="entry name" value="AMP-bd_C_sf"/>
</dbReference>
<dbReference type="RefSeq" id="WP_183696319.1">
    <property type="nucleotide sequence ID" value="NZ_JACICA010000005.1"/>
</dbReference>
<reference evidence="3 4" key="1">
    <citation type="submission" date="2020-08" db="EMBL/GenBank/DDBJ databases">
        <title>Genomic Encyclopedia of Type Strains, Phase IV (KMG-IV): sequencing the most valuable type-strain genomes for metagenomic binning, comparative biology and taxonomic classification.</title>
        <authorList>
            <person name="Goeker M."/>
        </authorList>
    </citation>
    <scope>NUCLEOTIDE SEQUENCE [LARGE SCALE GENOMIC DNA]</scope>
    <source>
        <strain evidence="3 4">DSM 22548</strain>
    </source>
</reference>
<dbReference type="PANTHER" id="PTHR48073">
    <property type="entry name" value="O-SUCCINYLBENZOATE SYNTHASE-RELATED"/>
    <property type="match status" value="1"/>
</dbReference>
<dbReference type="CDD" id="cd03320">
    <property type="entry name" value="OSBS"/>
    <property type="match status" value="1"/>
</dbReference>
<dbReference type="Pfam" id="PF13193">
    <property type="entry name" value="AMP-binding_C"/>
    <property type="match status" value="1"/>
</dbReference>
<dbReference type="InterPro" id="IPR013342">
    <property type="entry name" value="Mandelate_racemase_C"/>
</dbReference>
<dbReference type="GO" id="GO:0016854">
    <property type="term" value="F:racemase and epimerase activity"/>
    <property type="evidence" value="ECO:0007669"/>
    <property type="project" value="UniProtKB-ARBA"/>
</dbReference>
<dbReference type="SUPFAM" id="SSF54826">
    <property type="entry name" value="Enolase N-terminal domain-like"/>
    <property type="match status" value="1"/>
</dbReference>
<dbReference type="AlphaFoldDB" id="A0A7W5UK26"/>